<protein>
    <submittedName>
        <fullName evidence="1">Type VI secretion system-associated protein TagF</fullName>
    </submittedName>
</protein>
<reference evidence="1 2" key="1">
    <citation type="submission" date="2018-03" db="EMBL/GenBank/DDBJ databases">
        <title>The draft genome of Sphingosinicella sp. GL-C-18.</title>
        <authorList>
            <person name="Liu L."/>
            <person name="Li L."/>
            <person name="Liang L."/>
            <person name="Zhang X."/>
            <person name="Wang T."/>
        </authorList>
    </citation>
    <scope>NUCLEOTIDE SEQUENCE [LARGE SCALE GENOMIC DNA]</scope>
    <source>
        <strain evidence="1 2">GL-C-18</strain>
    </source>
</reference>
<dbReference type="Proteomes" id="UP000241167">
    <property type="component" value="Unassembled WGS sequence"/>
</dbReference>
<keyword evidence="2" id="KW-1185">Reference proteome</keyword>
<dbReference type="NCBIfam" id="TIGR03373">
    <property type="entry name" value="VI_minor_4"/>
    <property type="match status" value="1"/>
</dbReference>
<name>A0A2P7QFY4_9SPHN</name>
<comment type="caution">
    <text evidence="1">The sequence shown here is derived from an EMBL/GenBank/DDBJ whole genome shotgun (WGS) entry which is preliminary data.</text>
</comment>
<dbReference type="InterPro" id="IPR017748">
    <property type="entry name" value="TagF"/>
</dbReference>
<evidence type="ECO:0000313" key="1">
    <source>
        <dbReference type="EMBL" id="PSJ36836.1"/>
    </source>
</evidence>
<dbReference type="EMBL" id="PXYI01000011">
    <property type="protein sequence ID" value="PSJ36836.1"/>
    <property type="molecule type" value="Genomic_DNA"/>
</dbReference>
<dbReference type="Gene3D" id="3.40.1730.10">
    <property type="entry name" value="pa0076 domain"/>
    <property type="match status" value="1"/>
</dbReference>
<evidence type="ECO:0000313" key="2">
    <source>
        <dbReference type="Proteomes" id="UP000241167"/>
    </source>
</evidence>
<dbReference type="InterPro" id="IPR038225">
    <property type="entry name" value="TagF_sf"/>
</dbReference>
<dbReference type="Pfam" id="PF09867">
    <property type="entry name" value="TagF_N"/>
    <property type="match status" value="1"/>
</dbReference>
<sequence length="185" mass="19842">MVVPLPGNAVNMVQLFGKLPTHGDFLARGLSPAERDALDGWMSAGLSDVRGKLGAEFEDLYDRAPPWRFVTRAGALMNAGVMIPSIDSAGRRFPFYLAGLGLAPAQALDAAAQCEALLYRAFEEAWTVDRLAGEAGSIVPQPGETVHMEAVWWTAGGEDFPPVQLSGERPSGLFQTLLSARQEKA</sequence>
<gene>
    <name evidence="1" type="primary">tagF</name>
    <name evidence="1" type="ORF">C7I55_24295</name>
</gene>
<accession>A0A2P7QFY4</accession>
<organism evidence="1 2">
    <name type="scientific">Allosphingosinicella deserti</name>
    <dbReference type="NCBI Taxonomy" id="2116704"/>
    <lineage>
        <taxon>Bacteria</taxon>
        <taxon>Pseudomonadati</taxon>
        <taxon>Pseudomonadota</taxon>
        <taxon>Alphaproteobacteria</taxon>
        <taxon>Sphingomonadales</taxon>
        <taxon>Sphingomonadaceae</taxon>
        <taxon>Allosphingosinicella</taxon>
    </lineage>
</organism>
<dbReference type="AlphaFoldDB" id="A0A2P7QFY4"/>
<proteinExistence type="predicted"/>